<dbReference type="Pfam" id="PF00356">
    <property type="entry name" value="LacI"/>
    <property type="match status" value="1"/>
</dbReference>
<comment type="caution">
    <text evidence="6">The sequence shown here is derived from an EMBL/GenBank/DDBJ whole genome shotgun (WGS) entry which is preliminary data.</text>
</comment>
<evidence type="ECO:0000256" key="4">
    <source>
        <dbReference type="ARBA" id="ARBA00023163"/>
    </source>
</evidence>
<dbReference type="EMBL" id="JAVAMP010000002">
    <property type="protein sequence ID" value="MDP5273651.1"/>
    <property type="molecule type" value="Genomic_DNA"/>
</dbReference>
<dbReference type="RefSeq" id="WP_305990958.1">
    <property type="nucleotide sequence ID" value="NZ_JAVAMP010000002.1"/>
</dbReference>
<keyword evidence="3 6" id="KW-0238">DNA-binding</keyword>
<dbReference type="PANTHER" id="PTHR30146:SF151">
    <property type="entry name" value="HTH-TYPE TRANSCRIPTIONAL REPRESSOR CYTR"/>
    <property type="match status" value="1"/>
</dbReference>
<accession>A0ABT9IWB2</accession>
<evidence type="ECO:0000259" key="5">
    <source>
        <dbReference type="PROSITE" id="PS50932"/>
    </source>
</evidence>
<evidence type="ECO:0000256" key="3">
    <source>
        <dbReference type="ARBA" id="ARBA00023125"/>
    </source>
</evidence>
<reference evidence="6 7" key="1">
    <citation type="submission" date="2023-08" db="EMBL/GenBank/DDBJ databases">
        <authorList>
            <person name="Park J.-S."/>
        </authorList>
    </citation>
    <scope>NUCLEOTIDE SEQUENCE [LARGE SCALE GENOMIC DNA]</scope>
    <source>
        <strain evidence="6 7">2205SS18-9</strain>
    </source>
</reference>
<organism evidence="6 7">
    <name type="scientific">Chengkuizengella axinellae</name>
    <dbReference type="NCBI Taxonomy" id="3064388"/>
    <lineage>
        <taxon>Bacteria</taxon>
        <taxon>Bacillati</taxon>
        <taxon>Bacillota</taxon>
        <taxon>Bacilli</taxon>
        <taxon>Bacillales</taxon>
        <taxon>Paenibacillaceae</taxon>
        <taxon>Chengkuizengella</taxon>
    </lineage>
</organism>
<feature type="domain" description="HTH lacI-type" evidence="5">
    <location>
        <begin position="2"/>
        <end position="56"/>
    </location>
</feature>
<dbReference type="InterPro" id="IPR028082">
    <property type="entry name" value="Peripla_BP_I"/>
</dbReference>
<dbReference type="PROSITE" id="PS00356">
    <property type="entry name" value="HTH_LACI_1"/>
    <property type="match status" value="1"/>
</dbReference>
<keyword evidence="7" id="KW-1185">Reference proteome</keyword>
<evidence type="ECO:0000256" key="1">
    <source>
        <dbReference type="ARBA" id="ARBA00022491"/>
    </source>
</evidence>
<dbReference type="InterPro" id="IPR000843">
    <property type="entry name" value="HTH_LacI"/>
</dbReference>
<name>A0ABT9IWB2_9BACL</name>
<dbReference type="SUPFAM" id="SSF47413">
    <property type="entry name" value="lambda repressor-like DNA-binding domains"/>
    <property type="match status" value="1"/>
</dbReference>
<keyword evidence="2" id="KW-0805">Transcription regulation</keyword>
<dbReference type="PANTHER" id="PTHR30146">
    <property type="entry name" value="LACI-RELATED TRANSCRIPTIONAL REPRESSOR"/>
    <property type="match status" value="1"/>
</dbReference>
<keyword evidence="1" id="KW-0678">Repressor</keyword>
<evidence type="ECO:0000313" key="6">
    <source>
        <dbReference type="EMBL" id="MDP5273651.1"/>
    </source>
</evidence>
<evidence type="ECO:0000313" key="7">
    <source>
        <dbReference type="Proteomes" id="UP001231941"/>
    </source>
</evidence>
<dbReference type="CDD" id="cd01392">
    <property type="entry name" value="HTH_LacI"/>
    <property type="match status" value="1"/>
</dbReference>
<dbReference type="SMART" id="SM00354">
    <property type="entry name" value="HTH_LACI"/>
    <property type="match status" value="1"/>
</dbReference>
<dbReference type="SUPFAM" id="SSF53822">
    <property type="entry name" value="Periplasmic binding protein-like I"/>
    <property type="match status" value="1"/>
</dbReference>
<evidence type="ECO:0000256" key="2">
    <source>
        <dbReference type="ARBA" id="ARBA00023015"/>
    </source>
</evidence>
<dbReference type="Gene3D" id="3.40.50.2300">
    <property type="match status" value="2"/>
</dbReference>
<dbReference type="Gene3D" id="1.10.260.40">
    <property type="entry name" value="lambda repressor-like DNA-binding domains"/>
    <property type="match status" value="1"/>
</dbReference>
<dbReference type="CDD" id="cd06284">
    <property type="entry name" value="PBP1_LacI-like"/>
    <property type="match status" value="1"/>
</dbReference>
<proteinExistence type="predicted"/>
<dbReference type="PROSITE" id="PS50932">
    <property type="entry name" value="HTH_LACI_2"/>
    <property type="match status" value="1"/>
</dbReference>
<keyword evidence="4" id="KW-0804">Transcription</keyword>
<dbReference type="Pfam" id="PF13377">
    <property type="entry name" value="Peripla_BP_3"/>
    <property type="match status" value="1"/>
</dbReference>
<dbReference type="InterPro" id="IPR046335">
    <property type="entry name" value="LacI/GalR-like_sensor"/>
</dbReference>
<protein>
    <submittedName>
        <fullName evidence="6">LacI family DNA-binding transcriptional regulator</fullName>
    </submittedName>
</protein>
<sequence>MTKMSDVAKLAKVSTATVSRVLQKPDTVKEETKKKVLEAIKKLDYQPNILARNFRRLETKTILVVMPNILNNVFSEIVVGIDYEATKNGYQVILGNTMLEEQRAHGFMNHLKQKQVDGMILLTARVDIDDLVKVANEYPLVLVSDYLEESDLVTTVAINNMKDSYTITEHLINLGHKKIAHISGPLDMSICRDRLSGYQDALMDHDIHIQYDYLTKGDYSFQSGYDNTLNLLALQNPPTAIFAASDIMAMGAIKAVKSKGLQVPHDIAVVGFDDVEFSKIFEPALTTMAQPFFDMGKTAMQLLKQKIVGEQVQNQFIELKSELKTRESCGFNLK</sequence>
<dbReference type="InterPro" id="IPR010982">
    <property type="entry name" value="Lambda_DNA-bd_dom_sf"/>
</dbReference>
<gene>
    <name evidence="6" type="ORF">Q5Y73_06020</name>
</gene>
<dbReference type="GO" id="GO:0003677">
    <property type="term" value="F:DNA binding"/>
    <property type="evidence" value="ECO:0007669"/>
    <property type="project" value="UniProtKB-KW"/>
</dbReference>
<dbReference type="Proteomes" id="UP001231941">
    <property type="component" value="Unassembled WGS sequence"/>
</dbReference>